<reference evidence="2 3" key="1">
    <citation type="journal article" date="2018" name="Front. Plant Sci.">
        <title>Red Clover (Trifolium pratense) and Zigzag Clover (T. medium) - A Picture of Genomic Similarities and Differences.</title>
        <authorList>
            <person name="Dluhosova J."/>
            <person name="Istvanek J."/>
            <person name="Nedelnik J."/>
            <person name="Repkova J."/>
        </authorList>
    </citation>
    <scope>NUCLEOTIDE SEQUENCE [LARGE SCALE GENOMIC DNA]</scope>
    <source>
        <strain evidence="3">cv. 10/8</strain>
        <tissue evidence="2">Leaf</tissue>
    </source>
</reference>
<organism evidence="2 3">
    <name type="scientific">Trifolium medium</name>
    <dbReference type="NCBI Taxonomy" id="97028"/>
    <lineage>
        <taxon>Eukaryota</taxon>
        <taxon>Viridiplantae</taxon>
        <taxon>Streptophyta</taxon>
        <taxon>Embryophyta</taxon>
        <taxon>Tracheophyta</taxon>
        <taxon>Spermatophyta</taxon>
        <taxon>Magnoliopsida</taxon>
        <taxon>eudicotyledons</taxon>
        <taxon>Gunneridae</taxon>
        <taxon>Pentapetalae</taxon>
        <taxon>rosids</taxon>
        <taxon>fabids</taxon>
        <taxon>Fabales</taxon>
        <taxon>Fabaceae</taxon>
        <taxon>Papilionoideae</taxon>
        <taxon>50 kb inversion clade</taxon>
        <taxon>NPAAA clade</taxon>
        <taxon>Hologalegina</taxon>
        <taxon>IRL clade</taxon>
        <taxon>Trifolieae</taxon>
        <taxon>Trifolium</taxon>
    </lineage>
</organism>
<protein>
    <submittedName>
        <fullName evidence="2">Uncharacterized protein</fullName>
    </submittedName>
</protein>
<keyword evidence="3" id="KW-1185">Reference proteome</keyword>
<evidence type="ECO:0000313" key="3">
    <source>
        <dbReference type="Proteomes" id="UP000265520"/>
    </source>
</evidence>
<comment type="caution">
    <text evidence="2">The sequence shown here is derived from an EMBL/GenBank/DDBJ whole genome shotgun (WGS) entry which is preliminary data.</text>
</comment>
<proteinExistence type="predicted"/>
<dbReference type="EMBL" id="LXQA011341253">
    <property type="protein sequence ID" value="MCI93865.1"/>
    <property type="molecule type" value="Genomic_DNA"/>
</dbReference>
<sequence>MRERLLNCPHPGEQSHVSRRSGCSQMSTWESSCETDPSRIVGSLFQAGADLGQLLA</sequence>
<accession>A0A392W4M7</accession>
<name>A0A392W4M7_9FABA</name>
<evidence type="ECO:0000313" key="2">
    <source>
        <dbReference type="EMBL" id="MCI93865.1"/>
    </source>
</evidence>
<dbReference type="Proteomes" id="UP000265520">
    <property type="component" value="Unassembled WGS sequence"/>
</dbReference>
<feature type="region of interest" description="Disordered" evidence="1">
    <location>
        <begin position="1"/>
        <end position="21"/>
    </location>
</feature>
<dbReference type="AlphaFoldDB" id="A0A392W4M7"/>
<evidence type="ECO:0000256" key="1">
    <source>
        <dbReference type="SAM" id="MobiDB-lite"/>
    </source>
</evidence>